<dbReference type="VEuPathDB" id="FungiDB:I303_06182"/>
<sequence length="150" mass="16573">MSLGLAARKDMANDNSSRIEIPQLQHRQWGKTDPGVVRIHGVDGIKAVVEGKTLDRSGSNQEITFSKTHKNEFIEIEDKLWDRSIECALGMGPGYSVAAEFDLRDLRHADKLPYNRDSTQGNDTLSIVCYEKDQGSSGVKLESGQQAAPE</sequence>
<reference evidence="1" key="1">
    <citation type="submission" date="2013-07" db="EMBL/GenBank/DDBJ databases">
        <title>The Genome Sequence of Cryptococcus dejecticola CBS10117.</title>
        <authorList>
            <consortium name="The Broad Institute Genome Sequencing Platform"/>
            <person name="Cuomo C."/>
            <person name="Litvintseva A."/>
            <person name="Chen Y."/>
            <person name="Heitman J."/>
            <person name="Sun S."/>
            <person name="Springer D."/>
            <person name="Dromer F."/>
            <person name="Young S.K."/>
            <person name="Zeng Q."/>
            <person name="Gargeya S."/>
            <person name="Fitzgerald M."/>
            <person name="Abouelleil A."/>
            <person name="Alvarado L."/>
            <person name="Berlin A.M."/>
            <person name="Chapman S.B."/>
            <person name="Dewar J."/>
            <person name="Goldberg J."/>
            <person name="Griggs A."/>
            <person name="Gujja S."/>
            <person name="Hansen M."/>
            <person name="Howarth C."/>
            <person name="Imamovic A."/>
            <person name="Larimer J."/>
            <person name="McCowan C."/>
            <person name="Murphy C."/>
            <person name="Pearson M."/>
            <person name="Priest M."/>
            <person name="Roberts A."/>
            <person name="Saif S."/>
            <person name="Shea T."/>
            <person name="Sykes S."/>
            <person name="Wortman J."/>
            <person name="Nusbaum C."/>
            <person name="Birren B."/>
        </authorList>
    </citation>
    <scope>NUCLEOTIDE SEQUENCE [LARGE SCALE GENOMIC DNA]</scope>
    <source>
        <strain evidence="1">CBS 10117</strain>
    </source>
</reference>
<keyword evidence="3" id="KW-1185">Reference proteome</keyword>
<evidence type="ECO:0000313" key="3">
    <source>
        <dbReference type="Proteomes" id="UP000078595"/>
    </source>
</evidence>
<reference evidence="2" key="3">
    <citation type="submission" date="2024-02" db="EMBL/GenBank/DDBJ databases">
        <title>Comparative genomics of Cryptococcus and Kwoniella reveals pathogenesis evolution and contrasting modes of karyotype evolution via chromosome fusion or intercentromeric recombination.</title>
        <authorList>
            <person name="Coelho M.A."/>
            <person name="David-Palma M."/>
            <person name="Shea T."/>
            <person name="Bowers K."/>
            <person name="McGinley-Smith S."/>
            <person name="Mohammad A.W."/>
            <person name="Gnirke A."/>
            <person name="Yurkov A.M."/>
            <person name="Nowrousian M."/>
            <person name="Sun S."/>
            <person name="Cuomo C.A."/>
            <person name="Heitman J."/>
        </authorList>
    </citation>
    <scope>NUCLEOTIDE SEQUENCE</scope>
    <source>
        <strain evidence="2">CBS 10117</strain>
    </source>
</reference>
<dbReference type="Proteomes" id="UP000078595">
    <property type="component" value="Chromosome 7"/>
</dbReference>
<gene>
    <name evidence="1" type="ORF">I303_06182</name>
    <name evidence="2" type="ORF">I303_106164</name>
</gene>
<organism evidence="1">
    <name type="scientific">Kwoniella dejecticola CBS 10117</name>
    <dbReference type="NCBI Taxonomy" id="1296121"/>
    <lineage>
        <taxon>Eukaryota</taxon>
        <taxon>Fungi</taxon>
        <taxon>Dikarya</taxon>
        <taxon>Basidiomycota</taxon>
        <taxon>Agaricomycotina</taxon>
        <taxon>Tremellomycetes</taxon>
        <taxon>Tremellales</taxon>
        <taxon>Cryptococcaceae</taxon>
        <taxon>Kwoniella</taxon>
    </lineage>
</organism>
<dbReference type="KEGG" id="kdj:28969881"/>
<protein>
    <submittedName>
        <fullName evidence="1">Uncharacterized protein</fullName>
    </submittedName>
</protein>
<evidence type="ECO:0000313" key="1">
    <source>
        <dbReference type="EMBL" id="OBR83897.1"/>
    </source>
</evidence>
<proteinExistence type="predicted"/>
<dbReference type="GeneID" id="28969881"/>
<reference evidence="2" key="2">
    <citation type="submission" date="2013-07" db="EMBL/GenBank/DDBJ databases">
        <authorList>
            <consortium name="The Broad Institute Genome Sequencing Platform"/>
            <person name="Cuomo C."/>
            <person name="Litvintseva A."/>
            <person name="Chen Y."/>
            <person name="Heitman J."/>
            <person name="Sun S."/>
            <person name="Springer D."/>
            <person name="Dromer F."/>
            <person name="Young S.K."/>
            <person name="Zeng Q."/>
            <person name="Gargeya S."/>
            <person name="Fitzgerald M."/>
            <person name="Abouelleil A."/>
            <person name="Alvarado L."/>
            <person name="Berlin A.M."/>
            <person name="Chapman S.B."/>
            <person name="Dewar J."/>
            <person name="Goldberg J."/>
            <person name="Griggs A."/>
            <person name="Gujja S."/>
            <person name="Hansen M."/>
            <person name="Howarth C."/>
            <person name="Imamovic A."/>
            <person name="Larimer J."/>
            <person name="McCowan C."/>
            <person name="Murphy C."/>
            <person name="Pearson M."/>
            <person name="Priest M."/>
            <person name="Roberts A."/>
            <person name="Saif S."/>
            <person name="Shea T."/>
            <person name="Sykes S."/>
            <person name="Wortman J."/>
            <person name="Nusbaum C."/>
            <person name="Birren B."/>
        </authorList>
    </citation>
    <scope>NUCLEOTIDE SEQUENCE</scope>
    <source>
        <strain evidence="2">CBS 10117</strain>
    </source>
</reference>
<accession>A0A1A6A1G4</accession>
<dbReference type="AlphaFoldDB" id="A0A1A6A1G4"/>
<dbReference type="OrthoDB" id="2566214at2759"/>
<name>A0A1A6A1G4_9TREE</name>
<dbReference type="EMBL" id="CP144536">
    <property type="protein sequence ID" value="WWC63560.1"/>
    <property type="molecule type" value="Genomic_DNA"/>
</dbReference>
<dbReference type="RefSeq" id="XP_018261739.1">
    <property type="nucleotide sequence ID" value="XM_018409466.1"/>
</dbReference>
<dbReference type="EMBL" id="KI894033">
    <property type="protein sequence ID" value="OBR83897.1"/>
    <property type="molecule type" value="Genomic_DNA"/>
</dbReference>
<evidence type="ECO:0000313" key="2">
    <source>
        <dbReference type="EMBL" id="WWC63560.1"/>
    </source>
</evidence>